<dbReference type="PIRSF" id="PIRSF006468">
    <property type="entry name" value="BCAT1"/>
    <property type="match status" value="1"/>
</dbReference>
<evidence type="ECO:0000256" key="1">
    <source>
        <dbReference type="ARBA" id="ARBA00001933"/>
    </source>
</evidence>
<dbReference type="PANTHER" id="PTHR11825:SF44">
    <property type="entry name" value="BRANCHED-CHAIN-AMINO-ACID AMINOTRANSFERASE"/>
    <property type="match status" value="1"/>
</dbReference>
<evidence type="ECO:0000256" key="15">
    <source>
        <dbReference type="PIRSR" id="PIRSR006468-1"/>
    </source>
</evidence>
<evidence type="ECO:0000256" key="2">
    <source>
        <dbReference type="ARBA" id="ARBA00004824"/>
    </source>
</evidence>
<comment type="pathway">
    <text evidence="4">Amino-acid biosynthesis; L-leucine biosynthesis; L-leucine from 3-methyl-2-oxobutanoate: step 4/4.</text>
</comment>
<dbReference type="InterPro" id="IPR036038">
    <property type="entry name" value="Aminotransferase-like"/>
</dbReference>
<dbReference type="STRING" id="1206085.SAMN05443575_1623"/>
<keyword evidence="7 16" id="KW-0032">Aminotransferase</keyword>
<keyword evidence="8" id="KW-0028">Amino-acid biosynthesis</keyword>
<sequence length="366" mass="38830">MTFSVARNPQPASDADREAVLAAPGFGKHFTDHMVRIDWTVDGGWDEGRVLPYGPISLEPASAVLHYGQEIFEGLKAYRQVDGSVAAFRPEANAERMQRSARRMAMAELPTELFVESLRALVGIDEQWVPQPVDQSLYLRPFMIATQDGLGVNAPSSSFAYLLIASPAGDYFSGGVRPVTVWLSTEYTRAAPGGTGEVKCGGNYAASFAATAEAAAHGCDQVVWLDAFEHRWVEEMGSNNLGFVFGSGPGARIVTPALTGTLLPGITRTSLLEVATELGYTAEEGKISVEEWRDGCASGAITEVFGCGTAAVVTPIGAVRSADGEFTIGDGPAGAGGPVTAALRERLVGIQTGRVEDTHGWMTRLN</sequence>
<evidence type="ECO:0000256" key="9">
    <source>
        <dbReference type="ARBA" id="ARBA00022679"/>
    </source>
</evidence>
<dbReference type="Proteomes" id="UP000186132">
    <property type="component" value="Unassembled WGS sequence"/>
</dbReference>
<dbReference type="NCBIfam" id="TIGR01123">
    <property type="entry name" value="ilvE_II"/>
    <property type="match status" value="1"/>
</dbReference>
<comment type="pathway">
    <text evidence="2">Amino-acid biosynthesis; L-isoleucine biosynthesis; L-isoleucine from 2-oxobutanoate: step 4/4.</text>
</comment>
<evidence type="ECO:0000256" key="6">
    <source>
        <dbReference type="ARBA" id="ARBA00013053"/>
    </source>
</evidence>
<keyword evidence="17" id="KW-1185">Reference proteome</keyword>
<evidence type="ECO:0000256" key="14">
    <source>
        <dbReference type="ARBA" id="ARBA00049229"/>
    </source>
</evidence>
<dbReference type="CDD" id="cd01557">
    <property type="entry name" value="BCAT_beta_family"/>
    <property type="match status" value="1"/>
</dbReference>
<gene>
    <name evidence="16" type="ORF">SAMN05443575_1623</name>
</gene>
<dbReference type="SUPFAM" id="SSF56752">
    <property type="entry name" value="D-aminoacid aminotransferase-like PLP-dependent enzymes"/>
    <property type="match status" value="1"/>
</dbReference>
<evidence type="ECO:0000256" key="4">
    <source>
        <dbReference type="ARBA" id="ARBA00005072"/>
    </source>
</evidence>
<reference evidence="16 17" key="1">
    <citation type="submission" date="2016-11" db="EMBL/GenBank/DDBJ databases">
        <authorList>
            <person name="Jaros S."/>
            <person name="Januszkiewicz K."/>
            <person name="Wedrychowicz H."/>
        </authorList>
    </citation>
    <scope>NUCLEOTIDE SEQUENCE [LARGE SCALE GENOMIC DNA]</scope>
    <source>
        <strain evidence="16 17">DSM 45627</strain>
    </source>
</reference>
<evidence type="ECO:0000256" key="5">
    <source>
        <dbReference type="ARBA" id="ARBA00009320"/>
    </source>
</evidence>
<evidence type="ECO:0000256" key="11">
    <source>
        <dbReference type="ARBA" id="ARBA00023304"/>
    </source>
</evidence>
<dbReference type="Pfam" id="PF01063">
    <property type="entry name" value="Aminotran_4"/>
    <property type="match status" value="1"/>
</dbReference>
<dbReference type="GO" id="GO:0009098">
    <property type="term" value="P:L-leucine biosynthetic process"/>
    <property type="evidence" value="ECO:0007669"/>
    <property type="project" value="UniProtKB-UniPathway"/>
</dbReference>
<keyword evidence="9 16" id="KW-0808">Transferase</keyword>
<dbReference type="RefSeq" id="WP_073388395.1">
    <property type="nucleotide sequence ID" value="NZ_FQVU01000002.1"/>
</dbReference>
<dbReference type="InterPro" id="IPR043132">
    <property type="entry name" value="BCAT-like_C"/>
</dbReference>
<evidence type="ECO:0000256" key="7">
    <source>
        <dbReference type="ARBA" id="ARBA00022576"/>
    </source>
</evidence>
<dbReference type="Gene3D" id="3.30.470.10">
    <property type="match status" value="1"/>
</dbReference>
<evidence type="ECO:0000313" key="16">
    <source>
        <dbReference type="EMBL" id="SHG18989.1"/>
    </source>
</evidence>
<evidence type="ECO:0000256" key="3">
    <source>
        <dbReference type="ARBA" id="ARBA00004931"/>
    </source>
</evidence>
<keyword evidence="11" id="KW-0100">Branched-chain amino acid biosynthesis</keyword>
<comment type="cofactor">
    <cofactor evidence="1">
        <name>pyridoxal 5'-phosphate</name>
        <dbReference type="ChEBI" id="CHEBI:597326"/>
    </cofactor>
</comment>
<evidence type="ECO:0000256" key="8">
    <source>
        <dbReference type="ARBA" id="ARBA00022605"/>
    </source>
</evidence>
<dbReference type="GO" id="GO:0004084">
    <property type="term" value="F:branched-chain-amino-acid transaminase activity"/>
    <property type="evidence" value="ECO:0007669"/>
    <property type="project" value="UniProtKB-EC"/>
</dbReference>
<protein>
    <recommendedName>
        <fullName evidence="6">branched-chain-amino-acid transaminase</fullName>
        <ecNumber evidence="6">2.6.1.42</ecNumber>
    </recommendedName>
</protein>
<accession>A0A1M5HSN9</accession>
<feature type="modified residue" description="N6-(pyridoxal phosphate)lysine" evidence="15">
    <location>
        <position position="199"/>
    </location>
</feature>
<dbReference type="NCBIfam" id="NF009897">
    <property type="entry name" value="PRK13357.1"/>
    <property type="match status" value="1"/>
</dbReference>
<dbReference type="EMBL" id="FQVU01000002">
    <property type="protein sequence ID" value="SHG18989.1"/>
    <property type="molecule type" value="Genomic_DNA"/>
</dbReference>
<dbReference type="InterPro" id="IPR001544">
    <property type="entry name" value="Aminotrans_IV"/>
</dbReference>
<comment type="catalytic activity">
    <reaction evidence="14">
        <text>L-leucine + 2-oxoglutarate = 4-methyl-2-oxopentanoate + L-glutamate</text>
        <dbReference type="Rhea" id="RHEA:18321"/>
        <dbReference type="ChEBI" id="CHEBI:16810"/>
        <dbReference type="ChEBI" id="CHEBI:17865"/>
        <dbReference type="ChEBI" id="CHEBI:29985"/>
        <dbReference type="ChEBI" id="CHEBI:57427"/>
        <dbReference type="EC" id="2.6.1.42"/>
    </reaction>
</comment>
<dbReference type="InterPro" id="IPR043131">
    <property type="entry name" value="BCAT-like_N"/>
</dbReference>
<dbReference type="UniPathway" id="UPA00048">
    <property type="reaction ID" value="UER00073"/>
</dbReference>
<dbReference type="PANTHER" id="PTHR11825">
    <property type="entry name" value="SUBGROUP IIII AMINOTRANSFERASE"/>
    <property type="match status" value="1"/>
</dbReference>
<dbReference type="InterPro" id="IPR005786">
    <property type="entry name" value="B_amino_transII"/>
</dbReference>
<organism evidence="16 17">
    <name type="scientific">Jatrophihabitans endophyticus</name>
    <dbReference type="NCBI Taxonomy" id="1206085"/>
    <lineage>
        <taxon>Bacteria</taxon>
        <taxon>Bacillati</taxon>
        <taxon>Actinomycetota</taxon>
        <taxon>Actinomycetes</taxon>
        <taxon>Jatrophihabitantales</taxon>
        <taxon>Jatrophihabitantaceae</taxon>
        <taxon>Jatrophihabitans</taxon>
    </lineage>
</organism>
<evidence type="ECO:0000256" key="10">
    <source>
        <dbReference type="ARBA" id="ARBA00022898"/>
    </source>
</evidence>
<comment type="similarity">
    <text evidence="5">Belongs to the class-IV pyridoxal-phosphate-dependent aminotransferase family.</text>
</comment>
<proteinExistence type="inferred from homology"/>
<evidence type="ECO:0000256" key="13">
    <source>
        <dbReference type="ARBA" id="ARBA00048798"/>
    </source>
</evidence>
<dbReference type="OrthoDB" id="9804984at2"/>
<dbReference type="UniPathway" id="UPA00049">
    <property type="reaction ID" value="UER00062"/>
</dbReference>
<comment type="pathway">
    <text evidence="3">Amino-acid biosynthesis; L-valine biosynthesis; L-valine from pyruvate: step 4/4.</text>
</comment>
<comment type="catalytic activity">
    <reaction evidence="13">
        <text>L-isoleucine + 2-oxoglutarate = (S)-3-methyl-2-oxopentanoate + L-glutamate</text>
        <dbReference type="Rhea" id="RHEA:24801"/>
        <dbReference type="ChEBI" id="CHEBI:16810"/>
        <dbReference type="ChEBI" id="CHEBI:29985"/>
        <dbReference type="ChEBI" id="CHEBI:35146"/>
        <dbReference type="ChEBI" id="CHEBI:58045"/>
        <dbReference type="EC" id="2.6.1.42"/>
    </reaction>
</comment>
<dbReference type="GO" id="GO:0009097">
    <property type="term" value="P:isoleucine biosynthetic process"/>
    <property type="evidence" value="ECO:0007669"/>
    <property type="project" value="UniProtKB-UniPathway"/>
</dbReference>
<evidence type="ECO:0000313" key="17">
    <source>
        <dbReference type="Proteomes" id="UP000186132"/>
    </source>
</evidence>
<dbReference type="AlphaFoldDB" id="A0A1M5HSN9"/>
<dbReference type="GO" id="GO:0009099">
    <property type="term" value="P:L-valine biosynthetic process"/>
    <property type="evidence" value="ECO:0007669"/>
    <property type="project" value="UniProtKB-UniPathway"/>
</dbReference>
<name>A0A1M5HSN9_9ACTN</name>
<dbReference type="UniPathway" id="UPA00047">
    <property type="reaction ID" value="UER00058"/>
</dbReference>
<keyword evidence="10" id="KW-0663">Pyridoxal phosphate</keyword>
<evidence type="ECO:0000256" key="12">
    <source>
        <dbReference type="ARBA" id="ARBA00048212"/>
    </source>
</evidence>
<dbReference type="EC" id="2.6.1.42" evidence="6"/>
<dbReference type="InterPro" id="IPR033939">
    <property type="entry name" value="BCAT_family"/>
</dbReference>
<dbReference type="Gene3D" id="3.20.10.10">
    <property type="entry name" value="D-amino Acid Aminotransferase, subunit A, domain 2"/>
    <property type="match status" value="1"/>
</dbReference>
<comment type="catalytic activity">
    <reaction evidence="12">
        <text>L-valine + 2-oxoglutarate = 3-methyl-2-oxobutanoate + L-glutamate</text>
        <dbReference type="Rhea" id="RHEA:24813"/>
        <dbReference type="ChEBI" id="CHEBI:11851"/>
        <dbReference type="ChEBI" id="CHEBI:16810"/>
        <dbReference type="ChEBI" id="CHEBI:29985"/>
        <dbReference type="ChEBI" id="CHEBI:57762"/>
        <dbReference type="EC" id="2.6.1.42"/>
    </reaction>
</comment>